<evidence type="ECO:0000313" key="1">
    <source>
        <dbReference type="EMBL" id="GGY74255.1"/>
    </source>
</evidence>
<reference evidence="2" key="1">
    <citation type="journal article" date="2019" name="Int. J. Syst. Evol. Microbiol.">
        <title>The Global Catalogue of Microorganisms (GCM) 10K type strain sequencing project: providing services to taxonomists for standard genome sequencing and annotation.</title>
        <authorList>
            <consortium name="The Broad Institute Genomics Platform"/>
            <consortium name="The Broad Institute Genome Sequencing Center for Infectious Disease"/>
            <person name="Wu L."/>
            <person name="Ma J."/>
        </authorList>
    </citation>
    <scope>NUCLEOTIDE SEQUENCE [LARGE SCALE GENOMIC DNA]</scope>
    <source>
        <strain evidence="2">KCTC 32239</strain>
    </source>
</reference>
<dbReference type="EMBL" id="BMYZ01000001">
    <property type="protein sequence ID" value="GGY74255.1"/>
    <property type="molecule type" value="Genomic_DNA"/>
</dbReference>
<dbReference type="InterPro" id="IPR021109">
    <property type="entry name" value="Peptidase_aspartic_dom_sf"/>
</dbReference>
<dbReference type="CDD" id="cd05483">
    <property type="entry name" value="retropepsin_like_bacteria"/>
    <property type="match status" value="1"/>
</dbReference>
<dbReference type="InterPro" id="IPR011969">
    <property type="entry name" value="Clan_AA_Asp_peptidase_C"/>
</dbReference>
<dbReference type="NCBIfam" id="TIGR02281">
    <property type="entry name" value="clan_AA_DTGA"/>
    <property type="match status" value="1"/>
</dbReference>
<accession>A0ABQ3B2E0</accession>
<dbReference type="RefSeq" id="WP_189417925.1">
    <property type="nucleotide sequence ID" value="NZ_BMYZ01000001.1"/>
</dbReference>
<dbReference type="Pfam" id="PF13975">
    <property type="entry name" value="gag-asp_proteas"/>
    <property type="match status" value="1"/>
</dbReference>
<dbReference type="SUPFAM" id="SSF50630">
    <property type="entry name" value="Acid proteases"/>
    <property type="match status" value="1"/>
</dbReference>
<dbReference type="InterPro" id="IPR001969">
    <property type="entry name" value="Aspartic_peptidase_AS"/>
</dbReference>
<dbReference type="PROSITE" id="PS00141">
    <property type="entry name" value="ASP_PROTEASE"/>
    <property type="match status" value="1"/>
</dbReference>
<proteinExistence type="predicted"/>
<keyword evidence="2" id="KW-1185">Reference proteome</keyword>
<dbReference type="Proteomes" id="UP000619761">
    <property type="component" value="Unassembled WGS sequence"/>
</dbReference>
<sequence length="209" mass="22037">MKALVAIIFAVLAPICFGFEIEAKMLAQGSAILLIDGKQRMLRAGTKSPEGVLLVSADGTQAVLEIEGKRKTISLSRGIVNQFKTAEKTEIRIASSLGGHYQTKGLINGSAVDFLVDTGATTIAMNHFEAERLGIDYRAGTPINVNTANGIAKAFLVTLSSVSVGNIVIHQVPAAVSSTDSPSVVLLGNSYLSKVDLKIDQGVLVLKEK</sequence>
<evidence type="ECO:0008006" key="3">
    <source>
        <dbReference type="Google" id="ProtNLM"/>
    </source>
</evidence>
<comment type="caution">
    <text evidence="1">The sequence shown here is derived from an EMBL/GenBank/DDBJ whole genome shotgun (WGS) entry which is preliminary data.</text>
</comment>
<gene>
    <name evidence="1" type="ORF">GCM10011613_19530</name>
</gene>
<dbReference type="InterPro" id="IPR034122">
    <property type="entry name" value="Retropepsin-like_bacterial"/>
</dbReference>
<name>A0ABQ3B2E0_9GAMM</name>
<dbReference type="Gene3D" id="2.40.70.10">
    <property type="entry name" value="Acid Proteases"/>
    <property type="match status" value="1"/>
</dbReference>
<protein>
    <recommendedName>
        <fullName evidence="3">TIGR02281 family clan AA aspartic protease</fullName>
    </recommendedName>
</protein>
<evidence type="ECO:0000313" key="2">
    <source>
        <dbReference type="Proteomes" id="UP000619761"/>
    </source>
</evidence>
<organism evidence="1 2">
    <name type="scientific">Cellvibrio zantedeschiae</name>
    <dbReference type="NCBI Taxonomy" id="1237077"/>
    <lineage>
        <taxon>Bacteria</taxon>
        <taxon>Pseudomonadati</taxon>
        <taxon>Pseudomonadota</taxon>
        <taxon>Gammaproteobacteria</taxon>
        <taxon>Cellvibrionales</taxon>
        <taxon>Cellvibrionaceae</taxon>
        <taxon>Cellvibrio</taxon>
    </lineage>
</organism>